<protein>
    <recommendedName>
        <fullName evidence="4">1-acyl-sn-glycerol-3-phosphate acyltransferase</fullName>
        <ecNumber evidence="4">2.3.1.51</ecNumber>
    </recommendedName>
</protein>
<organism evidence="8 9">
    <name type="scientific">Lophiostoma macrostomum CBS 122681</name>
    <dbReference type="NCBI Taxonomy" id="1314788"/>
    <lineage>
        <taxon>Eukaryota</taxon>
        <taxon>Fungi</taxon>
        <taxon>Dikarya</taxon>
        <taxon>Ascomycota</taxon>
        <taxon>Pezizomycotina</taxon>
        <taxon>Dothideomycetes</taxon>
        <taxon>Pleosporomycetidae</taxon>
        <taxon>Pleosporales</taxon>
        <taxon>Lophiostomataceae</taxon>
        <taxon>Lophiostoma</taxon>
    </lineage>
</organism>
<keyword evidence="2 4" id="KW-0808">Transferase</keyword>
<keyword evidence="4" id="KW-0444">Lipid biosynthesis</keyword>
<dbReference type="GO" id="GO:0003841">
    <property type="term" value="F:1-acylglycerol-3-phosphate O-acyltransferase activity"/>
    <property type="evidence" value="ECO:0007669"/>
    <property type="project" value="UniProtKB-UniRule"/>
</dbReference>
<dbReference type="InterPro" id="IPR002123">
    <property type="entry name" value="Plipid/glycerol_acylTrfase"/>
</dbReference>
<dbReference type="GO" id="GO:0016020">
    <property type="term" value="C:membrane"/>
    <property type="evidence" value="ECO:0007669"/>
    <property type="project" value="InterPro"/>
</dbReference>
<keyword evidence="9" id="KW-1185">Reference proteome</keyword>
<feature type="region of interest" description="Disordered" evidence="5">
    <location>
        <begin position="284"/>
        <end position="311"/>
    </location>
</feature>
<keyword evidence="6" id="KW-0472">Membrane</keyword>
<dbReference type="GO" id="GO:0006654">
    <property type="term" value="P:phosphatidic acid biosynthetic process"/>
    <property type="evidence" value="ECO:0007669"/>
    <property type="project" value="TreeGrafter"/>
</dbReference>
<dbReference type="SMART" id="SM00563">
    <property type="entry name" value="PlsC"/>
    <property type="match status" value="1"/>
</dbReference>
<dbReference type="AlphaFoldDB" id="A0A6A6TLS6"/>
<feature type="transmembrane region" description="Helical" evidence="6">
    <location>
        <begin position="6"/>
        <end position="25"/>
    </location>
</feature>
<dbReference type="PANTHER" id="PTHR10434:SF11">
    <property type="entry name" value="1-ACYL-SN-GLYCEROL-3-PHOSPHATE ACYLTRANSFERASE"/>
    <property type="match status" value="1"/>
</dbReference>
<evidence type="ECO:0000259" key="7">
    <source>
        <dbReference type="SMART" id="SM00563"/>
    </source>
</evidence>
<dbReference type="NCBIfam" id="TIGR00530">
    <property type="entry name" value="AGP_acyltrn"/>
    <property type="match status" value="1"/>
</dbReference>
<keyword evidence="6" id="KW-0812">Transmembrane</keyword>
<dbReference type="CDD" id="cd07989">
    <property type="entry name" value="LPLAT_AGPAT-like"/>
    <property type="match status" value="1"/>
</dbReference>
<evidence type="ECO:0000256" key="1">
    <source>
        <dbReference type="ARBA" id="ARBA00008655"/>
    </source>
</evidence>
<feature type="transmembrane region" description="Helical" evidence="6">
    <location>
        <begin position="37"/>
        <end position="60"/>
    </location>
</feature>
<reference evidence="8" key="1">
    <citation type="journal article" date="2020" name="Stud. Mycol.">
        <title>101 Dothideomycetes genomes: a test case for predicting lifestyles and emergence of pathogens.</title>
        <authorList>
            <person name="Haridas S."/>
            <person name="Albert R."/>
            <person name="Binder M."/>
            <person name="Bloem J."/>
            <person name="Labutti K."/>
            <person name="Salamov A."/>
            <person name="Andreopoulos B."/>
            <person name="Baker S."/>
            <person name="Barry K."/>
            <person name="Bills G."/>
            <person name="Bluhm B."/>
            <person name="Cannon C."/>
            <person name="Castanera R."/>
            <person name="Culley D."/>
            <person name="Daum C."/>
            <person name="Ezra D."/>
            <person name="Gonzalez J."/>
            <person name="Henrissat B."/>
            <person name="Kuo A."/>
            <person name="Liang C."/>
            <person name="Lipzen A."/>
            <person name="Lutzoni F."/>
            <person name="Magnuson J."/>
            <person name="Mondo S."/>
            <person name="Nolan M."/>
            <person name="Ohm R."/>
            <person name="Pangilinan J."/>
            <person name="Park H.-J."/>
            <person name="Ramirez L."/>
            <person name="Alfaro M."/>
            <person name="Sun H."/>
            <person name="Tritt A."/>
            <person name="Yoshinaga Y."/>
            <person name="Zwiers L.-H."/>
            <person name="Turgeon B."/>
            <person name="Goodwin S."/>
            <person name="Spatafora J."/>
            <person name="Crous P."/>
            <person name="Grigoriev I."/>
        </authorList>
    </citation>
    <scope>NUCLEOTIDE SEQUENCE</scope>
    <source>
        <strain evidence="8">CBS 122681</strain>
    </source>
</reference>
<dbReference type="OrthoDB" id="202234at2759"/>
<gene>
    <name evidence="8" type="ORF">K491DRAFT_688327</name>
</gene>
<evidence type="ECO:0000256" key="5">
    <source>
        <dbReference type="SAM" id="MobiDB-lite"/>
    </source>
</evidence>
<dbReference type="Proteomes" id="UP000799324">
    <property type="component" value="Unassembled WGS sequence"/>
</dbReference>
<keyword evidence="4" id="KW-0594">Phospholipid biosynthesis</keyword>
<comment type="catalytic activity">
    <reaction evidence="4">
        <text>a 1-acyl-sn-glycero-3-phosphate + an acyl-CoA = a 1,2-diacyl-sn-glycero-3-phosphate + CoA</text>
        <dbReference type="Rhea" id="RHEA:19709"/>
        <dbReference type="ChEBI" id="CHEBI:57287"/>
        <dbReference type="ChEBI" id="CHEBI:57970"/>
        <dbReference type="ChEBI" id="CHEBI:58342"/>
        <dbReference type="ChEBI" id="CHEBI:58608"/>
        <dbReference type="EC" id="2.3.1.51"/>
    </reaction>
</comment>
<dbReference type="InterPro" id="IPR004552">
    <property type="entry name" value="AGP_acyltrans"/>
</dbReference>
<feature type="domain" description="Phospholipid/glycerol acyltransferase" evidence="7">
    <location>
        <begin position="113"/>
        <end position="230"/>
    </location>
</feature>
<dbReference type="GO" id="GO:0005783">
    <property type="term" value="C:endoplasmic reticulum"/>
    <property type="evidence" value="ECO:0007669"/>
    <property type="project" value="TreeGrafter"/>
</dbReference>
<dbReference type="PANTHER" id="PTHR10434">
    <property type="entry name" value="1-ACYL-SN-GLYCEROL-3-PHOSPHATE ACYLTRANSFERASE"/>
    <property type="match status" value="1"/>
</dbReference>
<accession>A0A6A6TLS6</accession>
<keyword evidence="3 4" id="KW-0012">Acyltransferase</keyword>
<comment type="similarity">
    <text evidence="1 4">Belongs to the 1-acyl-sn-glycerol-3-phosphate acyltransferase family.</text>
</comment>
<sequence length="311" mass="33776">MGWLTYAMAMPPALVVVLRILSAILPPHQARLASFGAFFVTSMLTMLACAAYGVVASIALRCVGYGGLSQWTVARAFKWSMWVLTGVTFRIQDSGKIVGGKRGGLEALQERPAVIVGNHQTELDVLMLGCVFPRYTSVTAKKSLKWVPFLGWFMSLSKTVFIDRANRTTARAAFDGAANTMRTERQNVFIFPEGTRSYASEPELLPFKKGAFHLAIQAQVPVIPVVVANYNNVLDVKNKNFSSGVIDVSVLPAIPTKGLTAADADALTTRTRDAMMDELIRLSHVSGPGNGVPLPRASGVDRSSDELRKRT</sequence>
<name>A0A6A6TLS6_9PLEO</name>
<keyword evidence="4" id="KW-1208">Phospholipid metabolism</keyword>
<dbReference type="EMBL" id="MU004300">
    <property type="protein sequence ID" value="KAF2660281.1"/>
    <property type="molecule type" value="Genomic_DNA"/>
</dbReference>
<dbReference type="Pfam" id="PF01553">
    <property type="entry name" value="Acyltransferase"/>
    <property type="match status" value="1"/>
</dbReference>
<dbReference type="EC" id="2.3.1.51" evidence="4"/>
<keyword evidence="6" id="KW-1133">Transmembrane helix</keyword>
<evidence type="ECO:0000256" key="2">
    <source>
        <dbReference type="ARBA" id="ARBA00022679"/>
    </source>
</evidence>
<evidence type="ECO:0000313" key="8">
    <source>
        <dbReference type="EMBL" id="KAF2660281.1"/>
    </source>
</evidence>
<evidence type="ECO:0000256" key="6">
    <source>
        <dbReference type="SAM" id="Phobius"/>
    </source>
</evidence>
<keyword evidence="4" id="KW-0443">Lipid metabolism</keyword>
<evidence type="ECO:0000256" key="4">
    <source>
        <dbReference type="RuleBase" id="RU361267"/>
    </source>
</evidence>
<proteinExistence type="inferred from homology"/>
<evidence type="ECO:0000313" key="9">
    <source>
        <dbReference type="Proteomes" id="UP000799324"/>
    </source>
</evidence>
<feature type="compositionally biased region" description="Basic and acidic residues" evidence="5">
    <location>
        <begin position="302"/>
        <end position="311"/>
    </location>
</feature>
<evidence type="ECO:0000256" key="3">
    <source>
        <dbReference type="ARBA" id="ARBA00023315"/>
    </source>
</evidence>
<comment type="domain">
    <text evidence="4">The HXXXXD motif is essential for acyltransferase activity and may constitute the binding site for the phosphate moiety of the glycerol-3-phosphate.</text>
</comment>
<dbReference type="SUPFAM" id="SSF69593">
    <property type="entry name" value="Glycerol-3-phosphate (1)-acyltransferase"/>
    <property type="match status" value="1"/>
</dbReference>